<evidence type="ECO:0008006" key="13">
    <source>
        <dbReference type="Google" id="ProtNLM"/>
    </source>
</evidence>
<evidence type="ECO:0000256" key="9">
    <source>
        <dbReference type="SAM" id="MobiDB-lite"/>
    </source>
</evidence>
<dbReference type="GO" id="GO:0015250">
    <property type="term" value="F:water channel activity"/>
    <property type="evidence" value="ECO:0007669"/>
    <property type="project" value="TreeGrafter"/>
</dbReference>
<evidence type="ECO:0000256" key="6">
    <source>
        <dbReference type="ARBA" id="ARBA00023136"/>
    </source>
</evidence>
<evidence type="ECO:0000256" key="1">
    <source>
        <dbReference type="ARBA" id="ARBA00004141"/>
    </source>
</evidence>
<dbReference type="PANTHER" id="PTHR43829">
    <property type="entry name" value="AQUAPORIN OR AQUAGLYCEROPORIN RELATED"/>
    <property type="match status" value="1"/>
</dbReference>
<accession>A0A016TQU1</accession>
<sequence length="371" mass="41772">MSSKDDLEKRPSSERDRERERKIHTDDTPPSLDKSPEQEQESEPQILRIALINQAFETRKKRHQVFSSDPSTVAFAIRLKGVKDAGTVLTLLAIVPKEALGILPCKNPPFPSSIFLEPTNMMERLRQKLHISDDLSRATLAEFFGTFYLLWGGNSIVVQFIVGKRKFDDWNGVNVGWGIVLLIAVQMTHRISGAHLNPAVSFFLLTQRKISLARFILYVVAQNIGAFLGALVTFVIYYEAITSYGNGTLYVTGPYATAGIFSTYPQPYLSALGGCIDQALRVRDGFILADAPENVANYGGWWRLRLLDLSECAINAVVQWNVFIVLYKRESERGEKRVPVAAYSIILTSEYHRKDRTGQSRPLPHKVRRGL</sequence>
<evidence type="ECO:0000256" key="4">
    <source>
        <dbReference type="ARBA" id="ARBA00022692"/>
    </source>
</evidence>
<dbReference type="Pfam" id="PF00230">
    <property type="entry name" value="MIP"/>
    <property type="match status" value="1"/>
</dbReference>
<comment type="function">
    <text evidence="7">Aquaglyceroporin that may modulate the water content and osmolytes during anhydrobiosis.</text>
</comment>
<evidence type="ECO:0000256" key="2">
    <source>
        <dbReference type="ARBA" id="ARBA00006175"/>
    </source>
</evidence>
<dbReference type="PROSITE" id="PS00221">
    <property type="entry name" value="MIP"/>
    <property type="match status" value="1"/>
</dbReference>
<keyword evidence="12" id="KW-1185">Reference proteome</keyword>
<dbReference type="OrthoDB" id="3222at2759"/>
<dbReference type="PRINTS" id="PR00783">
    <property type="entry name" value="MINTRINSICP"/>
</dbReference>
<evidence type="ECO:0000256" key="8">
    <source>
        <dbReference type="RuleBase" id="RU000477"/>
    </source>
</evidence>
<gene>
    <name evidence="11" type="primary">Acey_s0084.g1767</name>
    <name evidence="11" type="synonym">Acey-aqp-3</name>
    <name evidence="11" type="ORF">Y032_0084g1767</name>
</gene>
<dbReference type="GO" id="GO:0015254">
    <property type="term" value="F:glycerol channel activity"/>
    <property type="evidence" value="ECO:0007669"/>
    <property type="project" value="TreeGrafter"/>
</dbReference>
<keyword evidence="6 10" id="KW-0472">Membrane</keyword>
<keyword evidence="3 8" id="KW-0813">Transport</keyword>
<evidence type="ECO:0000256" key="3">
    <source>
        <dbReference type="ARBA" id="ARBA00022448"/>
    </source>
</evidence>
<name>A0A016TQU1_9BILA</name>
<dbReference type="InterPro" id="IPR000425">
    <property type="entry name" value="MIP"/>
</dbReference>
<comment type="caution">
    <text evidence="11">The sequence shown here is derived from an EMBL/GenBank/DDBJ whole genome shotgun (WGS) entry which is preliminary data.</text>
</comment>
<dbReference type="AlphaFoldDB" id="A0A016TQU1"/>
<feature type="compositionally biased region" description="Basic and acidic residues" evidence="9">
    <location>
        <begin position="1"/>
        <end position="27"/>
    </location>
</feature>
<dbReference type="Gene3D" id="1.20.1080.10">
    <property type="entry name" value="Glycerol uptake facilitator protein"/>
    <property type="match status" value="1"/>
</dbReference>
<comment type="similarity">
    <text evidence="2 8">Belongs to the MIP/aquaporin (TC 1.A.8) family.</text>
</comment>
<evidence type="ECO:0000256" key="7">
    <source>
        <dbReference type="ARBA" id="ARBA00045280"/>
    </source>
</evidence>
<evidence type="ECO:0000313" key="11">
    <source>
        <dbReference type="EMBL" id="EYC05081.1"/>
    </source>
</evidence>
<organism evidence="11 12">
    <name type="scientific">Ancylostoma ceylanicum</name>
    <dbReference type="NCBI Taxonomy" id="53326"/>
    <lineage>
        <taxon>Eukaryota</taxon>
        <taxon>Metazoa</taxon>
        <taxon>Ecdysozoa</taxon>
        <taxon>Nematoda</taxon>
        <taxon>Chromadorea</taxon>
        <taxon>Rhabditida</taxon>
        <taxon>Rhabditina</taxon>
        <taxon>Rhabditomorpha</taxon>
        <taxon>Strongyloidea</taxon>
        <taxon>Ancylostomatidae</taxon>
        <taxon>Ancylostomatinae</taxon>
        <taxon>Ancylostoma</taxon>
    </lineage>
</organism>
<keyword evidence="5 10" id="KW-1133">Transmembrane helix</keyword>
<protein>
    <recommendedName>
        <fullName evidence="13">Aquaporin-like protein</fullName>
    </recommendedName>
</protein>
<dbReference type="InterPro" id="IPR023271">
    <property type="entry name" value="Aquaporin-like"/>
</dbReference>
<reference evidence="12" key="1">
    <citation type="journal article" date="2015" name="Nat. Genet.">
        <title>The genome and transcriptome of the zoonotic hookworm Ancylostoma ceylanicum identify infection-specific gene families.</title>
        <authorList>
            <person name="Schwarz E.M."/>
            <person name="Hu Y."/>
            <person name="Antoshechkin I."/>
            <person name="Miller M.M."/>
            <person name="Sternberg P.W."/>
            <person name="Aroian R.V."/>
        </authorList>
    </citation>
    <scope>NUCLEOTIDE SEQUENCE</scope>
    <source>
        <strain evidence="12">HY135</strain>
    </source>
</reference>
<evidence type="ECO:0000256" key="5">
    <source>
        <dbReference type="ARBA" id="ARBA00022989"/>
    </source>
</evidence>
<keyword evidence="4 8" id="KW-0812">Transmembrane</keyword>
<feature type="region of interest" description="Disordered" evidence="9">
    <location>
        <begin position="1"/>
        <end position="44"/>
    </location>
</feature>
<dbReference type="EMBL" id="JARK01001420">
    <property type="protein sequence ID" value="EYC05081.1"/>
    <property type="molecule type" value="Genomic_DNA"/>
</dbReference>
<proteinExistence type="inferred from homology"/>
<evidence type="ECO:0000256" key="10">
    <source>
        <dbReference type="SAM" id="Phobius"/>
    </source>
</evidence>
<comment type="subcellular location">
    <subcellularLocation>
        <location evidence="1">Membrane</location>
        <topology evidence="1">Multi-pass membrane protein</topology>
    </subcellularLocation>
</comment>
<evidence type="ECO:0000313" key="12">
    <source>
        <dbReference type="Proteomes" id="UP000024635"/>
    </source>
</evidence>
<dbReference type="Proteomes" id="UP000024635">
    <property type="component" value="Unassembled WGS sequence"/>
</dbReference>
<dbReference type="GO" id="GO:0016323">
    <property type="term" value="C:basolateral plasma membrane"/>
    <property type="evidence" value="ECO:0007669"/>
    <property type="project" value="TreeGrafter"/>
</dbReference>
<dbReference type="InterPro" id="IPR022357">
    <property type="entry name" value="MIP_CS"/>
</dbReference>
<dbReference type="PANTHER" id="PTHR43829:SF27">
    <property type="entry name" value="AQUAPORIN-3"/>
    <property type="match status" value="1"/>
</dbReference>
<dbReference type="SUPFAM" id="SSF81338">
    <property type="entry name" value="Aquaporin-like"/>
    <property type="match status" value="1"/>
</dbReference>
<dbReference type="InterPro" id="IPR050363">
    <property type="entry name" value="MIP/Aquaporin"/>
</dbReference>
<feature type="transmembrane region" description="Helical" evidence="10">
    <location>
        <begin position="215"/>
        <end position="238"/>
    </location>
</feature>